<keyword evidence="2" id="KW-1185">Reference proteome</keyword>
<sequence>MYRPEEFYHGFQVSHFDYKQLNNRFLLNLPDEEIKKLIQPVVNGSKEEFLRSVKGDIRLTFLLSIETLFELIFSLLPNEKNQINDATLIYRLVEKKPYYEEIRKFNKKEKSKLDWLKKNINFNNGRKAPFLRHIFYFGLWKDEIVESVEKSLPVIEDALRILAQELSNREELNSYKHGLRSIPFMKSLILAEPETFKEKIKFDMDDSVTIYSHNKKTGVREFLTKQFDPERDMALTHVASNLINNIIQPRKTLLKKGKPEDTLPIIFFFDEDLKKANEAHVRMQDFRYTITPIDEK</sequence>
<proteinExistence type="predicted"/>
<organism evidence="1 2">
    <name type="scientific">Marinoscillum furvescens DSM 4134</name>
    <dbReference type="NCBI Taxonomy" id="1122208"/>
    <lineage>
        <taxon>Bacteria</taxon>
        <taxon>Pseudomonadati</taxon>
        <taxon>Bacteroidota</taxon>
        <taxon>Cytophagia</taxon>
        <taxon>Cytophagales</taxon>
        <taxon>Reichenbachiellaceae</taxon>
        <taxon>Marinoscillum</taxon>
    </lineage>
</organism>
<evidence type="ECO:0000313" key="1">
    <source>
        <dbReference type="EMBL" id="REE01989.1"/>
    </source>
</evidence>
<dbReference type="AlphaFoldDB" id="A0A3D9L6L5"/>
<reference evidence="1 2" key="1">
    <citation type="submission" date="2018-07" db="EMBL/GenBank/DDBJ databases">
        <title>Genomic Encyclopedia of Type Strains, Phase IV (KMG-IV): sequencing the most valuable type-strain genomes for metagenomic binning, comparative biology and taxonomic classification.</title>
        <authorList>
            <person name="Goeker M."/>
        </authorList>
    </citation>
    <scope>NUCLEOTIDE SEQUENCE [LARGE SCALE GENOMIC DNA]</scope>
    <source>
        <strain evidence="1 2">DSM 4134</strain>
    </source>
</reference>
<protein>
    <submittedName>
        <fullName evidence="1">Uncharacterized protein</fullName>
    </submittedName>
</protein>
<name>A0A3D9L6L5_MARFU</name>
<comment type="caution">
    <text evidence="1">The sequence shown here is derived from an EMBL/GenBank/DDBJ whole genome shotgun (WGS) entry which is preliminary data.</text>
</comment>
<dbReference type="EMBL" id="QREG01000002">
    <property type="protein sequence ID" value="REE01989.1"/>
    <property type="molecule type" value="Genomic_DNA"/>
</dbReference>
<evidence type="ECO:0000313" key="2">
    <source>
        <dbReference type="Proteomes" id="UP000256779"/>
    </source>
</evidence>
<gene>
    <name evidence="1" type="ORF">C7460_1027</name>
</gene>
<dbReference type="Proteomes" id="UP000256779">
    <property type="component" value="Unassembled WGS sequence"/>
</dbReference>
<accession>A0A3D9L6L5</accession>